<evidence type="ECO:0000313" key="1">
    <source>
        <dbReference type="EMBL" id="KAL3573670.1"/>
    </source>
</evidence>
<comment type="caution">
    <text evidence="1">The sequence shown here is derived from an EMBL/GenBank/DDBJ whole genome shotgun (WGS) entry which is preliminary data.</text>
</comment>
<evidence type="ECO:0000313" key="2">
    <source>
        <dbReference type="Proteomes" id="UP000309997"/>
    </source>
</evidence>
<proteinExistence type="predicted"/>
<keyword evidence="2" id="KW-1185">Reference proteome</keyword>
<dbReference type="Proteomes" id="UP000309997">
    <property type="component" value="Unassembled WGS sequence"/>
</dbReference>
<accession>A0ACC4B5P4</accession>
<reference evidence="1 2" key="1">
    <citation type="journal article" date="2024" name="Plant Biotechnol. J.">
        <title>Genome and CRISPR/Cas9 system of a widespread forest tree (Populus alba) in the world.</title>
        <authorList>
            <person name="Liu Y.J."/>
            <person name="Jiang P.F."/>
            <person name="Han X.M."/>
            <person name="Li X.Y."/>
            <person name="Wang H.M."/>
            <person name="Wang Y.J."/>
            <person name="Wang X.X."/>
            <person name="Zeng Q.Y."/>
        </authorList>
    </citation>
    <scope>NUCLEOTIDE SEQUENCE [LARGE SCALE GENOMIC DNA]</scope>
    <source>
        <strain evidence="2">cv. PAL-ZL1</strain>
    </source>
</reference>
<name>A0ACC4B5P4_POPAL</name>
<dbReference type="EMBL" id="RCHU02000013">
    <property type="protein sequence ID" value="KAL3573670.1"/>
    <property type="molecule type" value="Genomic_DNA"/>
</dbReference>
<gene>
    <name evidence="1" type="ORF">D5086_024283</name>
</gene>
<sequence>MGQLIKLGACTTHQMQALPENWVPQYRHLWLAHVLDVASVLLKTLERCAEVGELEQAWMFFDQMLCGDIVSWNSLITGYACRGGFSMVKDLIIDLVMENVIPDAVSKIRLVSAAAETGAPDQGRRAHGKALQLFYEMQEDASPDNVTFVSHDQGGCLRKKISLINACQDVETAEIASREPLNLDPEEGGGCTLLSNIYAASGRWSYSKKIRETTMENRGVKKTDGHSVVVDGVIHNFLSPQTSAIQDGWTSPILNCLKNEMKLGDDFTQLSESRSTIIKINYSGWRNGTPEEGKGIQAPDSAWKDGGER</sequence>
<organism evidence="1 2">
    <name type="scientific">Populus alba</name>
    <name type="common">White poplar</name>
    <dbReference type="NCBI Taxonomy" id="43335"/>
    <lineage>
        <taxon>Eukaryota</taxon>
        <taxon>Viridiplantae</taxon>
        <taxon>Streptophyta</taxon>
        <taxon>Embryophyta</taxon>
        <taxon>Tracheophyta</taxon>
        <taxon>Spermatophyta</taxon>
        <taxon>Magnoliopsida</taxon>
        <taxon>eudicotyledons</taxon>
        <taxon>Gunneridae</taxon>
        <taxon>Pentapetalae</taxon>
        <taxon>rosids</taxon>
        <taxon>fabids</taxon>
        <taxon>Malpighiales</taxon>
        <taxon>Salicaceae</taxon>
        <taxon>Saliceae</taxon>
        <taxon>Populus</taxon>
    </lineage>
</organism>
<protein>
    <submittedName>
        <fullName evidence="1">Uncharacterized protein</fullName>
    </submittedName>
</protein>